<dbReference type="OrthoDB" id="5329738at2"/>
<sequence length="333" mass="38948">MYQKELEVKLAKNTLIRAILLYGEDSFLIEYYGEKITQKLLEQGCEKNSFYFNDFDYESALSCLSQGSLFGDSSLVWIKIDKKIPKKQLDSLLATLQKTQSGHLILEFYQADNKTSAQYAQDCKAMIQSFKGQDFFEVRFFKPNLKESLNILREYATKFELRISDFLLKKILEQQNFNLGLTLAELKKYSIFDEEINTQIVNSLGYGLGSITYEEILELLLTKKPYYHHLEQFLEQGFEEVSLISEIQRYFFTLFLFATHIKLYGNLSSEEVLGYKLPQALLEKKKNLAIRLNQSQYQNIFYHLNKWREESIKGITKGNGFLKVLMKIEAILK</sequence>
<dbReference type="Proteomes" id="UP000244890">
    <property type="component" value="Chromosome"/>
</dbReference>
<dbReference type="AlphaFoldDB" id="A0A2U8FEE4"/>
<dbReference type="PANTHER" id="PTHR34388:SF1">
    <property type="entry name" value="DNA POLYMERASE III SUBUNIT DELTA"/>
    <property type="match status" value="1"/>
</dbReference>
<dbReference type="InterPro" id="IPR010372">
    <property type="entry name" value="DNA_pol3_delta_N"/>
</dbReference>
<evidence type="ECO:0000259" key="5">
    <source>
        <dbReference type="Pfam" id="PF06144"/>
    </source>
</evidence>
<reference evidence="6 7" key="1">
    <citation type="submission" date="2017-06" db="EMBL/GenBank/DDBJ databases">
        <title>Complete genome of Helicobacter apodemus.</title>
        <authorList>
            <person name="Cho S."/>
        </authorList>
    </citation>
    <scope>NUCLEOTIDE SEQUENCE [LARGE SCALE GENOMIC DNA]</scope>
    <source>
        <strain evidence="7">SNUVETPUB-15-01</strain>
    </source>
</reference>
<dbReference type="Pfam" id="PF06144">
    <property type="entry name" value="DNA_pol3_delta"/>
    <property type="match status" value="1"/>
</dbReference>
<dbReference type="PANTHER" id="PTHR34388">
    <property type="entry name" value="DNA POLYMERASE III SUBUNIT DELTA"/>
    <property type="match status" value="1"/>
</dbReference>
<proteinExistence type="predicted"/>
<name>A0A2U8FEE4_9HELI</name>
<dbReference type="GO" id="GO:0009360">
    <property type="term" value="C:DNA polymerase III complex"/>
    <property type="evidence" value="ECO:0007669"/>
    <property type="project" value="InterPro"/>
</dbReference>
<dbReference type="GO" id="GO:0003677">
    <property type="term" value="F:DNA binding"/>
    <property type="evidence" value="ECO:0007669"/>
    <property type="project" value="InterPro"/>
</dbReference>
<dbReference type="NCBIfam" id="NF006302">
    <property type="entry name" value="PRK08487.1-5"/>
    <property type="match status" value="1"/>
</dbReference>
<accession>A0A2U8FEE4</accession>
<keyword evidence="2" id="KW-0548">Nucleotidyltransferase</keyword>
<protein>
    <submittedName>
        <fullName evidence="6">DNA polymerase III subunit delta</fullName>
    </submittedName>
</protein>
<evidence type="ECO:0000313" key="7">
    <source>
        <dbReference type="Proteomes" id="UP000244890"/>
    </source>
</evidence>
<organism evidence="6 7">
    <name type="scientific">Helicobacter apodemus</name>
    <dbReference type="NCBI Taxonomy" id="135569"/>
    <lineage>
        <taxon>Bacteria</taxon>
        <taxon>Pseudomonadati</taxon>
        <taxon>Campylobacterota</taxon>
        <taxon>Epsilonproteobacteria</taxon>
        <taxon>Campylobacterales</taxon>
        <taxon>Helicobacteraceae</taxon>
        <taxon>Helicobacter</taxon>
    </lineage>
</organism>
<dbReference type="InterPro" id="IPR005790">
    <property type="entry name" value="DNA_polIII_delta"/>
</dbReference>
<evidence type="ECO:0000256" key="4">
    <source>
        <dbReference type="ARBA" id="ARBA00022932"/>
    </source>
</evidence>
<keyword evidence="1" id="KW-0808">Transferase</keyword>
<evidence type="ECO:0000256" key="1">
    <source>
        <dbReference type="ARBA" id="ARBA00022679"/>
    </source>
</evidence>
<dbReference type="EMBL" id="CP021886">
    <property type="protein sequence ID" value="AWI34592.1"/>
    <property type="molecule type" value="Genomic_DNA"/>
</dbReference>
<gene>
    <name evidence="6" type="ORF">CDV25_07320</name>
</gene>
<dbReference type="RefSeq" id="WP_108911393.1">
    <property type="nucleotide sequence ID" value="NZ_CP021886.1"/>
</dbReference>
<dbReference type="GO" id="GO:0003887">
    <property type="term" value="F:DNA-directed DNA polymerase activity"/>
    <property type="evidence" value="ECO:0007669"/>
    <property type="project" value="UniProtKB-KW"/>
</dbReference>
<dbReference type="KEGG" id="had:CDV25_07320"/>
<evidence type="ECO:0000256" key="2">
    <source>
        <dbReference type="ARBA" id="ARBA00022695"/>
    </source>
</evidence>
<dbReference type="GO" id="GO:0006261">
    <property type="term" value="P:DNA-templated DNA replication"/>
    <property type="evidence" value="ECO:0007669"/>
    <property type="project" value="TreeGrafter"/>
</dbReference>
<evidence type="ECO:0000256" key="3">
    <source>
        <dbReference type="ARBA" id="ARBA00022705"/>
    </source>
</evidence>
<dbReference type="Gene3D" id="3.40.50.300">
    <property type="entry name" value="P-loop containing nucleotide triphosphate hydrolases"/>
    <property type="match status" value="1"/>
</dbReference>
<dbReference type="SUPFAM" id="SSF52540">
    <property type="entry name" value="P-loop containing nucleoside triphosphate hydrolases"/>
    <property type="match status" value="1"/>
</dbReference>
<keyword evidence="4" id="KW-0239">DNA-directed DNA polymerase</keyword>
<keyword evidence="3" id="KW-0235">DNA replication</keyword>
<feature type="domain" description="DNA polymerase III delta N-terminal" evidence="5">
    <location>
        <begin position="20"/>
        <end position="112"/>
    </location>
</feature>
<evidence type="ECO:0000313" key="6">
    <source>
        <dbReference type="EMBL" id="AWI34592.1"/>
    </source>
</evidence>
<dbReference type="InterPro" id="IPR027417">
    <property type="entry name" value="P-loop_NTPase"/>
</dbReference>